<dbReference type="InterPro" id="IPR028928">
    <property type="entry name" value="CC2D2AN-C2"/>
</dbReference>
<evidence type="ECO:0000313" key="3">
    <source>
        <dbReference type="WBParaSite" id="maker-PairedContig_6096-snap-gene-0.12-mRNA-1"/>
    </source>
</evidence>
<dbReference type="SUPFAM" id="SSF49562">
    <property type="entry name" value="C2 domain (Calcium/lipid-binding domain, CaLB)"/>
    <property type="match status" value="1"/>
</dbReference>
<organism evidence="3">
    <name type="scientific">Wuchereria bancrofti</name>
    <dbReference type="NCBI Taxonomy" id="6293"/>
    <lineage>
        <taxon>Eukaryota</taxon>
        <taxon>Metazoa</taxon>
        <taxon>Ecdysozoa</taxon>
        <taxon>Nematoda</taxon>
        <taxon>Chromadorea</taxon>
        <taxon>Rhabditida</taxon>
        <taxon>Spirurina</taxon>
        <taxon>Spiruromorpha</taxon>
        <taxon>Filarioidea</taxon>
        <taxon>Onchocercidae</taxon>
        <taxon>Wuchereria</taxon>
    </lineage>
</organism>
<dbReference type="InterPro" id="IPR035892">
    <property type="entry name" value="C2_domain_sf"/>
</dbReference>
<dbReference type="AlphaFoldDB" id="A0A1I8EXD3"/>
<reference evidence="3" key="1">
    <citation type="submission" date="2016-11" db="UniProtKB">
        <authorList>
            <consortium name="WormBaseParasite"/>
        </authorList>
    </citation>
    <scope>IDENTIFICATION</scope>
    <source>
        <strain evidence="3">pt0022</strain>
    </source>
</reference>
<evidence type="ECO:0000259" key="2">
    <source>
        <dbReference type="PROSITE" id="PS50004"/>
    </source>
</evidence>
<dbReference type="PANTHER" id="PTHR20837">
    <property type="entry name" value="CENTROSOMAL PROTEIN-RELATED"/>
    <property type="match status" value="1"/>
</dbReference>
<sequence>MLVATLVVANYSLLNLEIQSSKENFEVAIAAKHHDESFDDHSNINQINSLAISSQESFAFGKITGSSVPDKQAIRERIRQKIAQEMSEKRDTAKLNKRLQRQQRNKLTLQDSLGSLNEMNQEELDRQIEHSMKPQSPEEIKQFATLCCTYNKQFDVTMSPTNEDEMQNITTFKSQNYALLKQRLGEHFINDAGIVLGSNLNCDKIPKRPERYDNDNHHNSYRYFKAEQWHKALNRFKHQNFVQLDIDLNRIVFNYHWLFGQENLLCSTIQNLHKMQSIRMEEALKLLKEIEMDEKKLRKREILQKDEEENAECRIRELLIDLEEKQQSYLDLSGKIEENWKKLQKLRQIQGYSTTKLMVQKSVINIMEKLKLFDELRHIPVYVLSDSDNNERNNPIPKDEIDRINHLQKCRLQLQIEFNNIIVCRTLYRSLDSNFQAYFGQIYNLQVQEIPKSVTITIFEKAPKIEARKIAIVGLPLPDENNITNERNILVPVEFASDLIINGMYNSLGSGNHRPCIAGELYCNATWAKQNALITNKFQRQSIITQQQQYSSTDNDASDNFDLIPKEVRLCSDEEFDNDIRFKALQMRNEQRTGAKKPIPLLNSEIEYDMISSNRVMNQQNNYKTKIDRYRNIGNQYAIMIRNRFYGQAMREQSLKMAQNLIYEVPLPKIFGPFSPFSFSSNEISRKLKPARRETSKRKVISGMEYHLVINIHSAINLPEPEHGKLLSFVEVSFQDSLMQTSISNGRNPYWQQTFEIKLDRLRAANNDFSAITDSIKITIYDRLVTKLDSDDREPNSVHEQLERRWLGSIFIPLTTVYLCGKIDGYLRLQTPLFLTSYRIDNQPAYLKLLIAFKPDICPPQIVEIKYSSTDEPSVIQKKSLEWEKNARNHFMDRRYISIVQCATGKRILACRFIRPIKPPISLSSLSSSQALAHFACQMKRNHWLPLFSSDQTEMESVQPEQIAYFDTENDALLQLRTNLEREIRLKFDQSRLYGIPHWNLLASRILRKILSELENMNDINEQIKDDLLQLRNSYDVNAVAFRYRYSTIDEIIEKVLTLKIHENTDQNVQFAFAVHLQSFVNNILSCSIAVAALKPLIK</sequence>
<accession>A0A1I8EXD3</accession>
<keyword evidence="1" id="KW-0175">Coiled coil</keyword>
<dbReference type="Pfam" id="PF15625">
    <property type="entry name" value="CC2D2AN-C2"/>
    <property type="match status" value="1"/>
</dbReference>
<dbReference type="SMART" id="SM00239">
    <property type="entry name" value="C2"/>
    <property type="match status" value="1"/>
</dbReference>
<feature type="domain" description="C2" evidence="2">
    <location>
        <begin position="689"/>
        <end position="827"/>
    </location>
</feature>
<dbReference type="GO" id="GO:0035869">
    <property type="term" value="C:ciliary transition zone"/>
    <property type="evidence" value="ECO:0007669"/>
    <property type="project" value="TreeGrafter"/>
</dbReference>
<dbReference type="WBParaSite" id="maker-PairedContig_6096-snap-gene-0.12-mRNA-1">
    <property type="protein sequence ID" value="maker-PairedContig_6096-snap-gene-0.12-mRNA-1"/>
    <property type="gene ID" value="maker-PairedContig_6096-snap-gene-0.12"/>
</dbReference>
<dbReference type="STRING" id="6293.A0A1I8EXD3"/>
<dbReference type="Pfam" id="PF00168">
    <property type="entry name" value="C2"/>
    <property type="match status" value="1"/>
</dbReference>
<dbReference type="PANTHER" id="PTHR20837:SF0">
    <property type="entry name" value="COILED-COIL AND C2 DOMAIN-CONTAINING PROTEIN 2A"/>
    <property type="match status" value="1"/>
</dbReference>
<protein>
    <submittedName>
        <fullName evidence="3">C2 domain-containing protein</fullName>
    </submittedName>
</protein>
<dbReference type="GO" id="GO:1905515">
    <property type="term" value="P:non-motile cilium assembly"/>
    <property type="evidence" value="ECO:0007669"/>
    <property type="project" value="TreeGrafter"/>
</dbReference>
<proteinExistence type="predicted"/>
<feature type="coiled-coil region" evidence="1">
    <location>
        <begin position="1007"/>
        <end position="1034"/>
    </location>
</feature>
<dbReference type="GO" id="GO:1904491">
    <property type="term" value="P:protein localization to ciliary transition zone"/>
    <property type="evidence" value="ECO:0007669"/>
    <property type="project" value="TreeGrafter"/>
</dbReference>
<name>A0A1I8EXD3_WUCBA</name>
<dbReference type="Gene3D" id="2.60.40.150">
    <property type="entry name" value="C2 domain"/>
    <property type="match status" value="1"/>
</dbReference>
<dbReference type="CDD" id="cd00030">
    <property type="entry name" value="C2"/>
    <property type="match status" value="1"/>
</dbReference>
<evidence type="ECO:0000256" key="1">
    <source>
        <dbReference type="SAM" id="Coils"/>
    </source>
</evidence>
<dbReference type="InterPro" id="IPR000008">
    <property type="entry name" value="C2_dom"/>
</dbReference>
<dbReference type="PROSITE" id="PS50004">
    <property type="entry name" value="C2"/>
    <property type="match status" value="1"/>
</dbReference>
<feature type="coiled-coil region" evidence="1">
    <location>
        <begin position="280"/>
        <end position="328"/>
    </location>
</feature>
<dbReference type="InterPro" id="IPR052434">
    <property type="entry name" value="Tectonic-like_complex_comp"/>
</dbReference>